<reference evidence="4" key="1">
    <citation type="submission" date="2023-02" db="EMBL/GenBank/DDBJ databases">
        <title>Genome of toxic invasive species Heracleum sosnowskyi carries increased number of genes despite the absence of recent whole-genome duplications.</title>
        <authorList>
            <person name="Schelkunov M."/>
            <person name="Shtratnikova V."/>
            <person name="Makarenko M."/>
            <person name="Klepikova A."/>
            <person name="Omelchenko D."/>
            <person name="Novikova G."/>
            <person name="Obukhova E."/>
            <person name="Bogdanov V."/>
            <person name="Penin A."/>
            <person name="Logacheva M."/>
        </authorList>
    </citation>
    <scope>NUCLEOTIDE SEQUENCE</scope>
    <source>
        <strain evidence="4">Hsosn_3</strain>
        <tissue evidence="4">Leaf</tissue>
    </source>
</reference>
<proteinExistence type="inferred from homology"/>
<dbReference type="InterPro" id="IPR040258">
    <property type="entry name" value="Spt16"/>
</dbReference>
<evidence type="ECO:0000259" key="3">
    <source>
        <dbReference type="Pfam" id="PF21091"/>
    </source>
</evidence>
<comment type="subcellular location">
    <subcellularLocation>
        <location evidence="1">Nucleus</location>
    </subcellularLocation>
    <subcellularLocation>
        <location evidence="1">Chromosome</location>
    </subcellularLocation>
</comment>
<organism evidence="4 5">
    <name type="scientific">Heracleum sosnowskyi</name>
    <dbReference type="NCBI Taxonomy" id="360622"/>
    <lineage>
        <taxon>Eukaryota</taxon>
        <taxon>Viridiplantae</taxon>
        <taxon>Streptophyta</taxon>
        <taxon>Embryophyta</taxon>
        <taxon>Tracheophyta</taxon>
        <taxon>Spermatophyta</taxon>
        <taxon>Magnoliopsida</taxon>
        <taxon>eudicotyledons</taxon>
        <taxon>Gunneridae</taxon>
        <taxon>Pentapetalae</taxon>
        <taxon>asterids</taxon>
        <taxon>campanulids</taxon>
        <taxon>Apiales</taxon>
        <taxon>Apiaceae</taxon>
        <taxon>Apioideae</taxon>
        <taxon>apioid superclade</taxon>
        <taxon>Tordylieae</taxon>
        <taxon>Tordyliinae</taxon>
        <taxon>Heracleum</taxon>
    </lineage>
</organism>
<comment type="caution">
    <text evidence="4">The sequence shown here is derived from an EMBL/GenBank/DDBJ whole genome shotgun (WGS) entry which is preliminary data.</text>
</comment>
<evidence type="ECO:0000256" key="2">
    <source>
        <dbReference type="SAM" id="MobiDB-lite"/>
    </source>
</evidence>
<dbReference type="Proteomes" id="UP001237642">
    <property type="component" value="Unassembled WGS sequence"/>
</dbReference>
<comment type="similarity">
    <text evidence="1">Belongs to the peptidase M24 family. SPT16 subfamily.</text>
</comment>
<feature type="region of interest" description="Disordered" evidence="2">
    <location>
        <begin position="1"/>
        <end position="122"/>
    </location>
</feature>
<dbReference type="GO" id="GO:0006368">
    <property type="term" value="P:transcription elongation by RNA polymerase II"/>
    <property type="evidence" value="ECO:0007669"/>
    <property type="project" value="TreeGrafter"/>
</dbReference>
<evidence type="ECO:0000313" key="5">
    <source>
        <dbReference type="Proteomes" id="UP001237642"/>
    </source>
</evidence>
<dbReference type="GO" id="GO:0006281">
    <property type="term" value="P:DNA repair"/>
    <property type="evidence" value="ECO:0007669"/>
    <property type="project" value="UniProtKB-UniRule"/>
</dbReference>
<dbReference type="GO" id="GO:0006260">
    <property type="term" value="P:DNA replication"/>
    <property type="evidence" value="ECO:0007669"/>
    <property type="project" value="UniProtKB-KW"/>
</dbReference>
<dbReference type="EMBL" id="JAUIZM010000010">
    <property type="protein sequence ID" value="KAK1361885.1"/>
    <property type="molecule type" value="Genomic_DNA"/>
</dbReference>
<dbReference type="GO" id="GO:0031491">
    <property type="term" value="F:nucleosome binding"/>
    <property type="evidence" value="ECO:0007669"/>
    <property type="project" value="TreeGrafter"/>
</dbReference>
<keyword evidence="1" id="KW-0235">DNA replication</keyword>
<evidence type="ECO:0000313" key="4">
    <source>
        <dbReference type="EMBL" id="KAK1361885.1"/>
    </source>
</evidence>
<name>A0AAD8H955_9APIA</name>
<reference evidence="4" key="2">
    <citation type="submission" date="2023-05" db="EMBL/GenBank/DDBJ databases">
        <authorList>
            <person name="Schelkunov M.I."/>
        </authorList>
    </citation>
    <scope>NUCLEOTIDE SEQUENCE</scope>
    <source>
        <strain evidence="4">Hsosn_3</strain>
        <tissue evidence="4">Leaf</tissue>
    </source>
</reference>
<sequence length="122" mass="13854">MNLDHNSREINKRWLTSRKDKGYEPSDVKSDSESENDDSASASLVESKEDEGYESEEWSKEEEGKTWHELDKEATNAGKKRGAESDIDEERNNRKLKALGISRAPERRPSAGTSFSKRAGFM</sequence>
<keyword evidence="1" id="KW-0158">Chromosome</keyword>
<protein>
    <recommendedName>
        <fullName evidence="1">FACT complex subunit</fullName>
    </recommendedName>
</protein>
<dbReference type="InterPro" id="IPR048969">
    <property type="entry name" value="FACT_SPT16_C"/>
</dbReference>
<dbReference type="PANTHER" id="PTHR13980">
    <property type="entry name" value="CDC68 RELATED"/>
    <property type="match status" value="1"/>
</dbReference>
<dbReference type="GO" id="GO:0035101">
    <property type="term" value="C:FACT complex"/>
    <property type="evidence" value="ECO:0007669"/>
    <property type="project" value="UniProtKB-UniRule"/>
</dbReference>
<evidence type="ECO:0000256" key="1">
    <source>
        <dbReference type="RuleBase" id="RU367052"/>
    </source>
</evidence>
<gene>
    <name evidence="4" type="ORF">POM88_046359</name>
</gene>
<feature type="domain" description="FACT complex subunit SPT16 C-terminal" evidence="3">
    <location>
        <begin position="17"/>
        <end position="95"/>
    </location>
</feature>
<feature type="compositionally biased region" description="Basic and acidic residues" evidence="2">
    <location>
        <begin position="1"/>
        <end position="32"/>
    </location>
</feature>
<keyword evidence="1" id="KW-0805">Transcription regulation</keyword>
<accession>A0AAD8H955</accession>
<dbReference type="PANTHER" id="PTHR13980:SF15">
    <property type="entry name" value="FACT COMPLEX SUBUNIT SPT16"/>
    <property type="match status" value="1"/>
</dbReference>
<comment type="function">
    <text evidence="1">Component of the FACT complex, a general chromatin factor that acts to reorganize nucleosomes. The FACT complex is involved in multiple processes that require DNA as a template such as mRNA elongation, DNA replication and DNA repair. During transcription elongation the FACT complex acts as a histone chaperone that both destabilizes and restores nucleosomal structure. It facilitates the passage of RNA polymerase II and transcription by promoting the dissociation of one histone H2A-H2B dimer from the nucleosome, then subsequently promotes the reestablishment of the nucleosome following the passage of RNA polymerase II.</text>
</comment>
<dbReference type="AlphaFoldDB" id="A0AAD8H955"/>
<keyword evidence="1" id="KW-0539">Nucleus</keyword>
<dbReference type="Pfam" id="PF21091">
    <property type="entry name" value="SPT16_C"/>
    <property type="match status" value="1"/>
</dbReference>
<keyword evidence="1" id="KW-0804">Transcription</keyword>
<feature type="compositionally biased region" description="Basic and acidic residues" evidence="2">
    <location>
        <begin position="57"/>
        <end position="74"/>
    </location>
</feature>
<keyword evidence="1" id="KW-0234">DNA repair</keyword>
<comment type="subunit">
    <text evidence="1">Component of the FACT complex.</text>
</comment>
<keyword evidence="5" id="KW-1185">Reference proteome</keyword>
<keyword evidence="1" id="KW-0227">DNA damage</keyword>